<accession>A0ABR3LCU7</accession>
<name>A0ABR3LCU7_9TELE</name>
<comment type="caution">
    <text evidence="1">The sequence shown here is derived from an EMBL/GenBank/DDBJ whole genome shotgun (WGS) entry which is preliminary data.</text>
</comment>
<organism evidence="1 2">
    <name type="scientific">Cirrhinus molitorella</name>
    <name type="common">mud carp</name>
    <dbReference type="NCBI Taxonomy" id="172907"/>
    <lineage>
        <taxon>Eukaryota</taxon>
        <taxon>Metazoa</taxon>
        <taxon>Chordata</taxon>
        <taxon>Craniata</taxon>
        <taxon>Vertebrata</taxon>
        <taxon>Euteleostomi</taxon>
        <taxon>Actinopterygii</taxon>
        <taxon>Neopterygii</taxon>
        <taxon>Teleostei</taxon>
        <taxon>Ostariophysi</taxon>
        <taxon>Cypriniformes</taxon>
        <taxon>Cyprinidae</taxon>
        <taxon>Labeoninae</taxon>
        <taxon>Labeonini</taxon>
        <taxon>Cirrhinus</taxon>
    </lineage>
</organism>
<evidence type="ECO:0000313" key="2">
    <source>
        <dbReference type="Proteomes" id="UP001558613"/>
    </source>
</evidence>
<gene>
    <name evidence="1" type="ORF">QQF64_020826</name>
</gene>
<sequence>MSGLRLRNSTDTRVSIVQFTSPSSSSCSGVLRVWVEVTFPSVENLKAGFPSSALPSEEERELPSKQVQTVVLERQALTHL</sequence>
<reference evidence="1 2" key="1">
    <citation type="submission" date="2023-09" db="EMBL/GenBank/DDBJ databases">
        <authorList>
            <person name="Wang M."/>
        </authorList>
    </citation>
    <scope>NUCLEOTIDE SEQUENCE [LARGE SCALE GENOMIC DNA]</scope>
    <source>
        <strain evidence="1">GT-2023</strain>
        <tissue evidence="1">Liver</tissue>
    </source>
</reference>
<evidence type="ECO:0000313" key="1">
    <source>
        <dbReference type="EMBL" id="KAL1249821.1"/>
    </source>
</evidence>
<keyword evidence="2" id="KW-1185">Reference proteome</keyword>
<protein>
    <submittedName>
        <fullName evidence="1">Uncharacterized protein</fullName>
    </submittedName>
</protein>
<proteinExistence type="predicted"/>
<dbReference type="Proteomes" id="UP001558613">
    <property type="component" value="Unassembled WGS sequence"/>
</dbReference>
<dbReference type="EMBL" id="JAYMGO010000023">
    <property type="protein sequence ID" value="KAL1249821.1"/>
    <property type="molecule type" value="Genomic_DNA"/>
</dbReference>
<dbReference type="PROSITE" id="PS51257">
    <property type="entry name" value="PROKAR_LIPOPROTEIN"/>
    <property type="match status" value="1"/>
</dbReference>